<comment type="caution">
    <text evidence="1">The sequence shown here is derived from an EMBL/GenBank/DDBJ whole genome shotgun (WGS) entry which is preliminary data.</text>
</comment>
<organism evidence="1">
    <name type="scientific">Salvia splendens</name>
    <name type="common">Scarlet sage</name>
    <dbReference type="NCBI Taxonomy" id="180675"/>
    <lineage>
        <taxon>Eukaryota</taxon>
        <taxon>Viridiplantae</taxon>
        <taxon>Streptophyta</taxon>
        <taxon>Embryophyta</taxon>
        <taxon>Tracheophyta</taxon>
        <taxon>Spermatophyta</taxon>
        <taxon>Magnoliopsida</taxon>
        <taxon>eudicotyledons</taxon>
        <taxon>Gunneridae</taxon>
        <taxon>Pentapetalae</taxon>
        <taxon>asterids</taxon>
        <taxon>lamiids</taxon>
        <taxon>Lamiales</taxon>
        <taxon>Lamiaceae</taxon>
        <taxon>Nepetoideae</taxon>
        <taxon>Mentheae</taxon>
        <taxon>Salviinae</taxon>
        <taxon>Salvia</taxon>
        <taxon>Salvia subgen. Calosphace</taxon>
        <taxon>core Calosphace</taxon>
    </lineage>
</organism>
<proteinExistence type="predicted"/>
<evidence type="ECO:0000313" key="1">
    <source>
        <dbReference type="EMBL" id="KAG6403056.1"/>
    </source>
</evidence>
<gene>
    <name evidence="1" type="ORF">SASPL_135273</name>
</gene>
<reference evidence="1" key="1">
    <citation type="submission" date="2018-01" db="EMBL/GenBank/DDBJ databases">
        <authorList>
            <person name="Mao J.F."/>
        </authorList>
    </citation>
    <scope>NUCLEOTIDE SEQUENCE</scope>
    <source>
        <strain evidence="1">Huo1</strain>
        <tissue evidence="1">Leaf</tissue>
    </source>
</reference>
<keyword evidence="2" id="KW-1185">Reference proteome</keyword>
<dbReference type="Proteomes" id="UP000298416">
    <property type="component" value="Unassembled WGS sequence"/>
</dbReference>
<name>A0A8X8WXV8_SALSN</name>
<protein>
    <submittedName>
        <fullName evidence="1">Uncharacterized protein</fullName>
    </submittedName>
</protein>
<accession>A0A8X8WXV8</accession>
<sequence length="284" mass="32014">MSCVQTIAVVPVIPHGVVQLGSLHKAYLRQAEDLAILRLLIAEDLKLVDHIRNVFCNLQDSLAGVRYMYKSFTSSFQHCVAKLKGPRMRWILVSVDFTAWSIGTFFPETKMIASGRQKILVQRWPEISQGIGSCSLLMENPDMHLLDAVVAKASHKGDEHRKHSEFGSFSFDRDTSCSFNSVTYGMLCKECDQFLEIAEAIRSFGLSILKGVSEAYGNKLGCALWLRLFMNKLVKEGSQTGRDSLSFSPDRNPNHLQLSSNNRSMHRMDVLWSLMQLLQPKISN</sequence>
<dbReference type="InterPro" id="IPR043561">
    <property type="entry name" value="LHW-like"/>
</dbReference>
<reference evidence="1" key="2">
    <citation type="submission" date="2020-08" db="EMBL/GenBank/DDBJ databases">
        <title>Plant Genome Project.</title>
        <authorList>
            <person name="Zhang R.-G."/>
        </authorList>
    </citation>
    <scope>NUCLEOTIDE SEQUENCE</scope>
    <source>
        <strain evidence="1">Huo1</strain>
        <tissue evidence="1">Leaf</tissue>
    </source>
</reference>
<dbReference type="GO" id="GO:0003700">
    <property type="term" value="F:DNA-binding transcription factor activity"/>
    <property type="evidence" value="ECO:0007669"/>
    <property type="project" value="InterPro"/>
</dbReference>
<dbReference type="AlphaFoldDB" id="A0A8X8WXV8"/>
<evidence type="ECO:0000313" key="2">
    <source>
        <dbReference type="Proteomes" id="UP000298416"/>
    </source>
</evidence>
<dbReference type="PANTHER" id="PTHR46196">
    <property type="entry name" value="TRANSCRIPTION FACTOR BHLH155-LIKE ISOFORM X1-RELATED"/>
    <property type="match status" value="1"/>
</dbReference>
<dbReference type="EMBL" id="PNBA02000013">
    <property type="protein sequence ID" value="KAG6403056.1"/>
    <property type="molecule type" value="Genomic_DNA"/>
</dbReference>
<dbReference type="PANTHER" id="PTHR46196:SF1">
    <property type="entry name" value="TRANSCRIPTION FACTOR EMB1444-RELATED"/>
    <property type="match status" value="1"/>
</dbReference>